<evidence type="ECO:0000259" key="2">
    <source>
        <dbReference type="Pfam" id="PF13302"/>
    </source>
</evidence>
<keyword evidence="4" id="KW-1185">Reference proteome</keyword>
<dbReference type="STRING" id="1296120.A0A1B9GVW8"/>
<feature type="compositionally biased region" description="Acidic residues" evidence="1">
    <location>
        <begin position="48"/>
        <end position="57"/>
    </location>
</feature>
<dbReference type="InterPro" id="IPR016181">
    <property type="entry name" value="Acyl_CoA_acyltransferase"/>
</dbReference>
<reference evidence="3 4" key="1">
    <citation type="submission" date="2013-07" db="EMBL/GenBank/DDBJ databases">
        <title>The Genome Sequence of Cryptococcus heveanensis BCC8398.</title>
        <authorList>
            <consortium name="The Broad Institute Genome Sequencing Platform"/>
            <person name="Cuomo C."/>
            <person name="Litvintseva A."/>
            <person name="Chen Y."/>
            <person name="Heitman J."/>
            <person name="Sun S."/>
            <person name="Springer D."/>
            <person name="Dromer F."/>
            <person name="Young S.K."/>
            <person name="Zeng Q."/>
            <person name="Gargeya S."/>
            <person name="Fitzgerald M."/>
            <person name="Abouelleil A."/>
            <person name="Alvarado L."/>
            <person name="Berlin A.M."/>
            <person name="Chapman S.B."/>
            <person name="Dewar J."/>
            <person name="Goldberg J."/>
            <person name="Griggs A."/>
            <person name="Gujja S."/>
            <person name="Hansen M."/>
            <person name="Howarth C."/>
            <person name="Imamovic A."/>
            <person name="Larimer J."/>
            <person name="McCowan C."/>
            <person name="Murphy C."/>
            <person name="Pearson M."/>
            <person name="Priest M."/>
            <person name="Roberts A."/>
            <person name="Saif S."/>
            <person name="Shea T."/>
            <person name="Sykes S."/>
            <person name="Wortman J."/>
            <person name="Nusbaum C."/>
            <person name="Birren B."/>
        </authorList>
    </citation>
    <scope>NUCLEOTIDE SEQUENCE [LARGE SCALE GENOMIC DNA]</scope>
    <source>
        <strain evidence="3 4">BCC8398</strain>
    </source>
</reference>
<proteinExistence type="predicted"/>
<feature type="region of interest" description="Disordered" evidence="1">
    <location>
        <begin position="21"/>
        <end position="99"/>
    </location>
</feature>
<dbReference type="Proteomes" id="UP000092666">
    <property type="component" value="Unassembled WGS sequence"/>
</dbReference>
<evidence type="ECO:0000313" key="3">
    <source>
        <dbReference type="EMBL" id="OCF35172.1"/>
    </source>
</evidence>
<dbReference type="Pfam" id="PF13302">
    <property type="entry name" value="Acetyltransf_3"/>
    <property type="match status" value="1"/>
</dbReference>
<dbReference type="EMBL" id="KI669500">
    <property type="protein sequence ID" value="OCF35172.1"/>
    <property type="molecule type" value="Genomic_DNA"/>
</dbReference>
<protein>
    <recommendedName>
        <fullName evidence="2">N-acetyltransferase domain-containing protein</fullName>
    </recommendedName>
</protein>
<name>A0A1B9GVW8_9TREE</name>
<gene>
    <name evidence="3" type="ORF">I316_03214</name>
</gene>
<evidence type="ECO:0000256" key="1">
    <source>
        <dbReference type="SAM" id="MobiDB-lite"/>
    </source>
</evidence>
<dbReference type="GO" id="GO:0016747">
    <property type="term" value="F:acyltransferase activity, transferring groups other than amino-acyl groups"/>
    <property type="evidence" value="ECO:0007669"/>
    <property type="project" value="InterPro"/>
</dbReference>
<dbReference type="InterPro" id="IPR051531">
    <property type="entry name" value="N-acetyltransferase"/>
</dbReference>
<dbReference type="SUPFAM" id="SSF55729">
    <property type="entry name" value="Acyl-CoA N-acyltransferases (Nat)"/>
    <property type="match status" value="1"/>
</dbReference>
<organism evidence="3 4">
    <name type="scientific">Kwoniella heveanensis BCC8398</name>
    <dbReference type="NCBI Taxonomy" id="1296120"/>
    <lineage>
        <taxon>Eukaryota</taxon>
        <taxon>Fungi</taxon>
        <taxon>Dikarya</taxon>
        <taxon>Basidiomycota</taxon>
        <taxon>Agaricomycotina</taxon>
        <taxon>Tremellomycetes</taxon>
        <taxon>Tremellales</taxon>
        <taxon>Cryptococcaceae</taxon>
        <taxon>Kwoniella</taxon>
    </lineage>
</organism>
<feature type="compositionally biased region" description="Basic residues" evidence="1">
    <location>
        <begin position="68"/>
        <end position="85"/>
    </location>
</feature>
<feature type="domain" description="N-acetyltransferase" evidence="2">
    <location>
        <begin position="156"/>
        <end position="337"/>
    </location>
</feature>
<dbReference type="Gene3D" id="3.40.630.30">
    <property type="match status" value="1"/>
</dbReference>
<dbReference type="OrthoDB" id="630895at2759"/>
<evidence type="ECO:0000313" key="4">
    <source>
        <dbReference type="Proteomes" id="UP000092666"/>
    </source>
</evidence>
<dbReference type="PANTHER" id="PTHR43792:SF15">
    <property type="entry name" value="MYND-TYPE DOMAIN-CONTAINING PROTEIN"/>
    <property type="match status" value="1"/>
</dbReference>
<reference evidence="4" key="2">
    <citation type="submission" date="2013-12" db="EMBL/GenBank/DDBJ databases">
        <title>Evolution of pathogenesis and genome organization in the Tremellales.</title>
        <authorList>
            <person name="Cuomo C."/>
            <person name="Litvintseva A."/>
            <person name="Heitman J."/>
            <person name="Chen Y."/>
            <person name="Sun S."/>
            <person name="Springer D."/>
            <person name="Dromer F."/>
            <person name="Young S."/>
            <person name="Zeng Q."/>
            <person name="Chapman S."/>
            <person name="Gujja S."/>
            <person name="Saif S."/>
            <person name="Birren B."/>
        </authorList>
    </citation>
    <scope>NUCLEOTIDE SEQUENCE [LARGE SCALE GENOMIC DNA]</scope>
    <source>
        <strain evidence="4">BCC8398</strain>
    </source>
</reference>
<accession>A0A1B9GVW8</accession>
<dbReference type="InterPro" id="IPR000182">
    <property type="entry name" value="GNAT_dom"/>
</dbReference>
<feature type="compositionally biased region" description="Basic and acidic residues" evidence="1">
    <location>
        <begin position="22"/>
        <end position="47"/>
    </location>
</feature>
<dbReference type="PANTHER" id="PTHR43792">
    <property type="entry name" value="GNAT FAMILY, PUTATIVE (AFU_ORTHOLOGUE AFUA_3G00765)-RELATED-RELATED"/>
    <property type="match status" value="1"/>
</dbReference>
<sequence length="382" mass="42815">MTTDPRPYEGSEVLDTVVKALDGARLKESEDPYKADAEDHDQGRDGDSGEDQGEDGVDGGANGGGEGRKKKKKKKKPKSKAKKTGGFKPNQGTIPEELPPISMETAEERARWERDIVPGYPTITLPTWGLLGDRAKNVLSSFWTPSCKRLELVTPRLRLRQVELGDLTAIRRIKTEPVVQKTQLYGSPSISDIKEAFLNRYVRSSDEFIFAITAINPGEIEVKPPENIKSMNRISNAEGYLGNIALSLEYSDASQSHLPRKGRVYTQPSFKDMDKAGVTGKLFYEIHPQLWGQGIMSEAFEEVLRFGMEEVGCTVLASDPTIGNDPSVKLCTKNGLKYTKTVQNRFNKPQLFHEITRAEWWTRNRLGKEISDHWGGKEVCRW</sequence>
<dbReference type="AlphaFoldDB" id="A0A1B9GVW8"/>